<sequence length="229" mass="25547">MSDSDCEISTVSGVDELSVAISDRLRHSNRIDYHLLNDGSDEEAGPEDRITKKSRLNLLVEGGEPITHNDSASQWTPSSVTLADSTNADYSQEPSSSVEELWESSRVSDQSSTPLTKSQNLSLWSHFSINYLPGKLWYPKRGKKGPIEDREIRCTMCNWKTTDSARATSTSNMKLHLNRHGIPSGGGDDPGVEEGRMRQQSVATMFRKSAKDNVAKTLEQNLMRWMVLD</sequence>
<feature type="non-terminal residue" evidence="1">
    <location>
        <position position="229"/>
    </location>
</feature>
<evidence type="ECO:0000313" key="1">
    <source>
        <dbReference type="EMBL" id="KAK9318719.1"/>
    </source>
</evidence>
<proteinExistence type="predicted"/>
<dbReference type="EMBL" id="MU970357">
    <property type="protein sequence ID" value="KAK9318719.1"/>
    <property type="molecule type" value="Genomic_DNA"/>
</dbReference>
<accession>A0ACC3TC22</accession>
<name>A0ACC3TC22_9ASCO</name>
<comment type="caution">
    <text evidence="1">The sequence shown here is derived from an EMBL/GenBank/DDBJ whole genome shotgun (WGS) entry which is preliminary data.</text>
</comment>
<evidence type="ECO:0000313" key="2">
    <source>
        <dbReference type="Proteomes" id="UP001489719"/>
    </source>
</evidence>
<gene>
    <name evidence="1" type="ORF">V1517DRAFT_267463</name>
</gene>
<dbReference type="Proteomes" id="UP001489719">
    <property type="component" value="Unassembled WGS sequence"/>
</dbReference>
<reference evidence="2" key="1">
    <citation type="journal article" date="2024" name="Front. Bioeng. Biotechnol.">
        <title>Genome-scale model development and genomic sequencing of the oleaginous clade Lipomyces.</title>
        <authorList>
            <person name="Czajka J.J."/>
            <person name="Han Y."/>
            <person name="Kim J."/>
            <person name="Mondo S.J."/>
            <person name="Hofstad B.A."/>
            <person name="Robles A."/>
            <person name="Haridas S."/>
            <person name="Riley R."/>
            <person name="LaButti K."/>
            <person name="Pangilinan J."/>
            <person name="Andreopoulos W."/>
            <person name="Lipzen A."/>
            <person name="Yan J."/>
            <person name="Wang M."/>
            <person name="Ng V."/>
            <person name="Grigoriev I.V."/>
            <person name="Spatafora J.W."/>
            <person name="Magnuson J.K."/>
            <person name="Baker S.E."/>
            <person name="Pomraning K.R."/>
        </authorList>
    </citation>
    <scope>NUCLEOTIDE SEQUENCE [LARGE SCALE GENOMIC DNA]</scope>
    <source>
        <strain evidence="2">CBS 10300</strain>
    </source>
</reference>
<organism evidence="1 2">
    <name type="scientific">Lipomyces orientalis</name>
    <dbReference type="NCBI Taxonomy" id="1233043"/>
    <lineage>
        <taxon>Eukaryota</taxon>
        <taxon>Fungi</taxon>
        <taxon>Dikarya</taxon>
        <taxon>Ascomycota</taxon>
        <taxon>Saccharomycotina</taxon>
        <taxon>Lipomycetes</taxon>
        <taxon>Lipomycetales</taxon>
        <taxon>Lipomycetaceae</taxon>
        <taxon>Lipomyces</taxon>
    </lineage>
</organism>
<protein>
    <submittedName>
        <fullName evidence="1">Uncharacterized protein</fullName>
    </submittedName>
</protein>
<keyword evidence="2" id="KW-1185">Reference proteome</keyword>